<evidence type="ECO:0000259" key="4">
    <source>
        <dbReference type="PROSITE" id="PS50949"/>
    </source>
</evidence>
<dbReference type="CDD" id="cd07377">
    <property type="entry name" value="WHTH_GntR"/>
    <property type="match status" value="1"/>
</dbReference>
<evidence type="ECO:0000313" key="5">
    <source>
        <dbReference type="EMBL" id="MBM0748479.1"/>
    </source>
</evidence>
<keyword evidence="1" id="KW-0805">Transcription regulation</keyword>
<dbReference type="Gene3D" id="1.10.10.10">
    <property type="entry name" value="Winged helix-like DNA-binding domain superfamily/Winged helix DNA-binding domain"/>
    <property type="match status" value="1"/>
</dbReference>
<dbReference type="InterPro" id="IPR011663">
    <property type="entry name" value="UTRA"/>
</dbReference>
<dbReference type="RefSeq" id="WP_203025642.1">
    <property type="nucleotide sequence ID" value="NZ_JAFCXS010000010.1"/>
</dbReference>
<dbReference type="Pfam" id="PF07702">
    <property type="entry name" value="UTRA"/>
    <property type="match status" value="1"/>
</dbReference>
<gene>
    <name evidence="5" type="primary">phoB</name>
    <name evidence="5" type="ORF">JJB79_13835</name>
</gene>
<keyword evidence="6" id="KW-1185">Reference proteome</keyword>
<dbReference type="EMBL" id="JAFCXS010000010">
    <property type="protein sequence ID" value="MBM0748479.1"/>
    <property type="molecule type" value="Genomic_DNA"/>
</dbReference>
<keyword evidence="2" id="KW-0238">DNA-binding</keyword>
<dbReference type="PROSITE" id="PS50949">
    <property type="entry name" value="HTH_GNTR"/>
    <property type="match status" value="1"/>
</dbReference>
<reference evidence="5 6" key="1">
    <citation type="submission" date="2021-01" db="EMBL/GenBank/DDBJ databases">
        <title>Complete genome sequence of Pantoea eucrina OB49, a heavy metal tolerant bacterium with PGPR potential isolated from wheat in Algeria.</title>
        <authorList>
            <person name="Lekired A."/>
            <person name="Ouzari I.H."/>
        </authorList>
    </citation>
    <scope>NUCLEOTIDE SEQUENCE [LARGE SCALE GENOMIC DNA]</scope>
    <source>
        <strain evidence="5 6">OB49</strain>
    </source>
</reference>
<dbReference type="InterPro" id="IPR036390">
    <property type="entry name" value="WH_DNA-bd_sf"/>
</dbReference>
<dbReference type="SMART" id="SM00345">
    <property type="entry name" value="HTH_GNTR"/>
    <property type="match status" value="1"/>
</dbReference>
<dbReference type="NCBIfam" id="NF008491">
    <property type="entry name" value="PRK11402.1"/>
    <property type="match status" value="1"/>
</dbReference>
<name>A0ABS1Z7S7_9GAMM</name>
<dbReference type="Gene3D" id="3.40.1410.10">
    <property type="entry name" value="Chorismate lyase-like"/>
    <property type="match status" value="1"/>
</dbReference>
<dbReference type="SMART" id="SM00866">
    <property type="entry name" value="UTRA"/>
    <property type="match status" value="1"/>
</dbReference>
<evidence type="ECO:0000256" key="2">
    <source>
        <dbReference type="ARBA" id="ARBA00023125"/>
    </source>
</evidence>
<proteinExistence type="predicted"/>
<keyword evidence="3" id="KW-0804">Transcription</keyword>
<dbReference type="Pfam" id="PF00392">
    <property type="entry name" value="GntR"/>
    <property type="match status" value="1"/>
</dbReference>
<sequence length="244" mass="27963">MSATERYSHQLLYATVRQRLLDDIAQGVYQAGQQIPTESELCTLYNVSRITIRKAISDLVNDGVLQRWQGKGTFVQSKKVENALLTVSGFTDFSVSQGKPTREEVIEQECMNADPFCERLNIPGSSDIFRLMRVMYLDDEPLFIDISWIPLSRYPAFDTIYTAGASTYKLFQEKFDTRVVSDKKTIDIFMATKAEAQRLKCELGEPLFRISKIAFDQNAKPVHYSELFCRANRVSLTIDNQRQK</sequence>
<evidence type="ECO:0000256" key="3">
    <source>
        <dbReference type="ARBA" id="ARBA00023163"/>
    </source>
</evidence>
<dbReference type="Proteomes" id="UP000809137">
    <property type="component" value="Unassembled WGS sequence"/>
</dbReference>
<comment type="caution">
    <text evidence="5">The sequence shown here is derived from an EMBL/GenBank/DDBJ whole genome shotgun (WGS) entry which is preliminary data.</text>
</comment>
<evidence type="ECO:0000256" key="1">
    <source>
        <dbReference type="ARBA" id="ARBA00023015"/>
    </source>
</evidence>
<accession>A0ABS1Z7S7</accession>
<dbReference type="SUPFAM" id="SSF64288">
    <property type="entry name" value="Chorismate lyase-like"/>
    <property type="match status" value="1"/>
</dbReference>
<dbReference type="InterPro" id="IPR050679">
    <property type="entry name" value="Bact_HTH_transcr_reg"/>
</dbReference>
<feature type="domain" description="HTH gntR-type" evidence="4">
    <location>
        <begin position="10"/>
        <end position="78"/>
    </location>
</feature>
<dbReference type="InterPro" id="IPR000524">
    <property type="entry name" value="Tscrpt_reg_HTH_GntR"/>
</dbReference>
<dbReference type="InterPro" id="IPR036388">
    <property type="entry name" value="WH-like_DNA-bd_sf"/>
</dbReference>
<organism evidence="5 6">
    <name type="scientific">Pantoea eucrina</name>
    <dbReference type="NCBI Taxonomy" id="472693"/>
    <lineage>
        <taxon>Bacteria</taxon>
        <taxon>Pseudomonadati</taxon>
        <taxon>Pseudomonadota</taxon>
        <taxon>Gammaproteobacteria</taxon>
        <taxon>Enterobacterales</taxon>
        <taxon>Erwiniaceae</taxon>
        <taxon>Pantoea</taxon>
    </lineage>
</organism>
<evidence type="ECO:0000313" key="6">
    <source>
        <dbReference type="Proteomes" id="UP000809137"/>
    </source>
</evidence>
<dbReference type="PANTHER" id="PTHR44846:SF1">
    <property type="entry name" value="MANNOSYL-D-GLYCERATE TRANSPORT_METABOLISM SYSTEM REPRESSOR MNGR-RELATED"/>
    <property type="match status" value="1"/>
</dbReference>
<dbReference type="PANTHER" id="PTHR44846">
    <property type="entry name" value="MANNOSYL-D-GLYCERATE TRANSPORT/METABOLISM SYSTEM REPRESSOR MNGR-RELATED"/>
    <property type="match status" value="1"/>
</dbReference>
<dbReference type="InterPro" id="IPR028978">
    <property type="entry name" value="Chorismate_lyase_/UTRA_dom_sf"/>
</dbReference>
<protein>
    <submittedName>
        <fullName evidence="5">Transcriptional regulator PhoB</fullName>
    </submittedName>
</protein>
<dbReference type="PRINTS" id="PR00035">
    <property type="entry name" value="HTHGNTR"/>
</dbReference>
<dbReference type="SUPFAM" id="SSF46785">
    <property type="entry name" value="Winged helix' DNA-binding domain"/>
    <property type="match status" value="1"/>
</dbReference>